<dbReference type="EMBL" id="QZWG01000010">
    <property type="protein sequence ID" value="RZB86059.1"/>
    <property type="molecule type" value="Genomic_DNA"/>
</dbReference>
<dbReference type="AlphaFoldDB" id="A0A445IJ57"/>
<sequence>MQLQGRRWSGKIKVKFNTVKGTEYQGSIYDAGPTFESYGVLHASADLVKAVPDDHKKFLADLVWVHEEDDVFVNTDDGVKCCKLIAVHAGLEKGKDLKEQLKLLKARDTRVPKVEALSGRKSVWDIPEVIACCIILLWV</sequence>
<reference evidence="1 2" key="1">
    <citation type="submission" date="2018-09" db="EMBL/GenBank/DDBJ databases">
        <title>A high-quality reference genome of wild soybean provides a powerful tool to mine soybean genomes.</title>
        <authorList>
            <person name="Xie M."/>
            <person name="Chung C.Y.L."/>
            <person name="Li M.-W."/>
            <person name="Wong F.-L."/>
            <person name="Chan T.-F."/>
            <person name="Lam H.-M."/>
        </authorList>
    </citation>
    <scope>NUCLEOTIDE SEQUENCE [LARGE SCALE GENOMIC DNA]</scope>
    <source>
        <strain evidence="2">cv. W05</strain>
        <tissue evidence="1">Hypocotyl of etiolated seedlings</tissue>
    </source>
</reference>
<comment type="caution">
    <text evidence="1">The sequence shown here is derived from an EMBL/GenBank/DDBJ whole genome shotgun (WGS) entry which is preliminary data.</text>
</comment>
<dbReference type="Proteomes" id="UP000289340">
    <property type="component" value="Chromosome 10"/>
</dbReference>
<proteinExistence type="predicted"/>
<gene>
    <name evidence="1" type="ORF">D0Y65_026218</name>
</gene>
<protein>
    <submittedName>
        <fullName evidence="1">Uncharacterized protein</fullName>
    </submittedName>
</protein>
<keyword evidence="2" id="KW-1185">Reference proteome</keyword>
<evidence type="ECO:0000313" key="2">
    <source>
        <dbReference type="Proteomes" id="UP000289340"/>
    </source>
</evidence>
<name>A0A445IJ57_GLYSO</name>
<dbReference type="PANTHER" id="PTHR47474:SF1">
    <property type="entry name" value="TYROSINE-PROTEIN PHOSPHATASE RLPH2"/>
    <property type="match status" value="1"/>
</dbReference>
<organism evidence="1 2">
    <name type="scientific">Glycine soja</name>
    <name type="common">Wild soybean</name>
    <dbReference type="NCBI Taxonomy" id="3848"/>
    <lineage>
        <taxon>Eukaryota</taxon>
        <taxon>Viridiplantae</taxon>
        <taxon>Streptophyta</taxon>
        <taxon>Embryophyta</taxon>
        <taxon>Tracheophyta</taxon>
        <taxon>Spermatophyta</taxon>
        <taxon>Magnoliopsida</taxon>
        <taxon>eudicotyledons</taxon>
        <taxon>Gunneridae</taxon>
        <taxon>Pentapetalae</taxon>
        <taxon>rosids</taxon>
        <taxon>fabids</taxon>
        <taxon>Fabales</taxon>
        <taxon>Fabaceae</taxon>
        <taxon>Papilionoideae</taxon>
        <taxon>50 kb inversion clade</taxon>
        <taxon>NPAAA clade</taxon>
        <taxon>indigoferoid/millettioid clade</taxon>
        <taxon>Phaseoleae</taxon>
        <taxon>Glycine</taxon>
        <taxon>Glycine subgen. Soja</taxon>
    </lineage>
</organism>
<dbReference type="PANTHER" id="PTHR47474">
    <property type="entry name" value="TYROSINE-PROTEIN PHOSPHATASE RLPH2"/>
    <property type="match status" value="1"/>
</dbReference>
<accession>A0A445IJ57</accession>
<evidence type="ECO:0000313" key="1">
    <source>
        <dbReference type="EMBL" id="RZB86059.1"/>
    </source>
</evidence>